<gene>
    <name evidence="1" type="ORF">CEP51_002510</name>
</gene>
<evidence type="ECO:0000313" key="1">
    <source>
        <dbReference type="EMBL" id="RSL86918.1"/>
    </source>
</evidence>
<sequence>MAISQLRAFAVKHVLVSQALGSPVPMGHGVAPATYPWMPGGGRVQLLQGPAAPFYSTHTPSILSRPFIFRPPCCPILPPLPILRPNS</sequence>
<reference evidence="1 2" key="1">
    <citation type="submission" date="2017-06" db="EMBL/GenBank/DDBJ databases">
        <title>Comparative genomic analysis of Ambrosia Fusariam Clade fungi.</title>
        <authorList>
            <person name="Stajich J.E."/>
            <person name="Carrillo J."/>
            <person name="Kijimoto T."/>
            <person name="Eskalen A."/>
            <person name="O'Donnell K."/>
            <person name="Kasson M."/>
        </authorList>
    </citation>
    <scope>NUCLEOTIDE SEQUENCE [LARGE SCALE GENOMIC DNA]</scope>
    <source>
        <strain evidence="1 2">NRRL62606</strain>
    </source>
</reference>
<proteinExistence type="predicted"/>
<dbReference type="EMBL" id="NKCL01000037">
    <property type="protein sequence ID" value="RSL86918.1"/>
    <property type="molecule type" value="Genomic_DNA"/>
</dbReference>
<protein>
    <submittedName>
        <fullName evidence="1">Uncharacterized protein</fullName>
    </submittedName>
</protein>
<comment type="caution">
    <text evidence="1">The sequence shown here is derived from an EMBL/GenBank/DDBJ whole genome shotgun (WGS) entry which is preliminary data.</text>
</comment>
<keyword evidence="2" id="KW-1185">Reference proteome</keyword>
<dbReference type="Proteomes" id="UP000287972">
    <property type="component" value="Unassembled WGS sequence"/>
</dbReference>
<accession>A0A428SAW2</accession>
<dbReference type="AlphaFoldDB" id="A0A428SAW2"/>
<evidence type="ECO:0000313" key="2">
    <source>
        <dbReference type="Proteomes" id="UP000287972"/>
    </source>
</evidence>
<organism evidence="1 2">
    <name type="scientific">Fusarium floridanum</name>
    <dbReference type="NCBI Taxonomy" id="1325733"/>
    <lineage>
        <taxon>Eukaryota</taxon>
        <taxon>Fungi</taxon>
        <taxon>Dikarya</taxon>
        <taxon>Ascomycota</taxon>
        <taxon>Pezizomycotina</taxon>
        <taxon>Sordariomycetes</taxon>
        <taxon>Hypocreomycetidae</taxon>
        <taxon>Hypocreales</taxon>
        <taxon>Nectriaceae</taxon>
        <taxon>Fusarium</taxon>
        <taxon>Fusarium solani species complex</taxon>
    </lineage>
</organism>
<name>A0A428SAW2_9HYPO</name>